<evidence type="ECO:0000313" key="2">
    <source>
        <dbReference type="Proteomes" id="UP000177506"/>
    </source>
</evidence>
<proteinExistence type="predicted"/>
<dbReference type="Proteomes" id="UP000177506">
    <property type="component" value="Unassembled WGS sequence"/>
</dbReference>
<dbReference type="EMBL" id="MDZA01000210">
    <property type="protein sequence ID" value="OGX90009.1"/>
    <property type="molecule type" value="Genomic_DNA"/>
</dbReference>
<sequence>MYGLSYLILMTSSSQDAYQALRDYLNGLLNPSLSDQALADVPAALRPGLEKFMTGKTEYQDEVGRRMIYAADLAAWATDLIYGAGLTAPLPLATVDAAALRAATLRHAA</sequence>
<organism evidence="1 2">
    <name type="scientific">Hymenobacter coccineus</name>
    <dbReference type="NCBI Taxonomy" id="1908235"/>
    <lineage>
        <taxon>Bacteria</taxon>
        <taxon>Pseudomonadati</taxon>
        <taxon>Bacteroidota</taxon>
        <taxon>Cytophagia</taxon>
        <taxon>Cytophagales</taxon>
        <taxon>Hymenobacteraceae</taxon>
        <taxon>Hymenobacter</taxon>
    </lineage>
</organism>
<dbReference type="AlphaFoldDB" id="A0A1G1TGK9"/>
<accession>A0A1G1TGK9</accession>
<protein>
    <submittedName>
        <fullName evidence="1">Uncharacterized protein</fullName>
    </submittedName>
</protein>
<evidence type="ECO:0000313" key="1">
    <source>
        <dbReference type="EMBL" id="OGX90009.1"/>
    </source>
</evidence>
<comment type="caution">
    <text evidence="1">The sequence shown here is derived from an EMBL/GenBank/DDBJ whole genome shotgun (WGS) entry which is preliminary data.</text>
</comment>
<reference evidence="1 2" key="1">
    <citation type="submission" date="2016-08" db="EMBL/GenBank/DDBJ databases">
        <title>Hymenobacter coccineus sp. nov., Hymenobacter lapidarius sp. nov. and Hymenobacter glacialis sp. nov., isolated from Antarctic soil.</title>
        <authorList>
            <person name="Sedlacek I."/>
            <person name="Kralova S."/>
            <person name="Kyrova K."/>
            <person name="Maslanova I."/>
            <person name="Stankova E."/>
            <person name="Vrbovska V."/>
            <person name="Nemec M."/>
            <person name="Bartak M."/>
            <person name="Svec P."/>
            <person name="Busse H.-J."/>
            <person name="Pantucek R."/>
        </authorList>
    </citation>
    <scope>NUCLEOTIDE SEQUENCE [LARGE SCALE GENOMIC DNA]</scope>
    <source>
        <strain evidence="1 2">CCM 8649</strain>
    </source>
</reference>
<name>A0A1G1TGK9_9BACT</name>
<gene>
    <name evidence="1" type="ORF">BEN49_07700</name>
</gene>
<keyword evidence="2" id="KW-1185">Reference proteome</keyword>